<dbReference type="Pfam" id="PF01535">
    <property type="entry name" value="PPR"/>
    <property type="match status" value="3"/>
</dbReference>
<organism evidence="4 5">
    <name type="scientific">Punica granatum</name>
    <name type="common">Pomegranate</name>
    <dbReference type="NCBI Taxonomy" id="22663"/>
    <lineage>
        <taxon>Eukaryota</taxon>
        <taxon>Viridiplantae</taxon>
        <taxon>Streptophyta</taxon>
        <taxon>Embryophyta</taxon>
        <taxon>Tracheophyta</taxon>
        <taxon>Spermatophyta</taxon>
        <taxon>Magnoliopsida</taxon>
        <taxon>eudicotyledons</taxon>
        <taxon>Gunneridae</taxon>
        <taxon>Pentapetalae</taxon>
        <taxon>rosids</taxon>
        <taxon>malvids</taxon>
        <taxon>Myrtales</taxon>
        <taxon>Lythraceae</taxon>
        <taxon>Punica</taxon>
    </lineage>
</organism>
<dbReference type="PANTHER" id="PTHR47926">
    <property type="entry name" value="PENTATRICOPEPTIDE REPEAT-CONTAINING PROTEIN"/>
    <property type="match status" value="1"/>
</dbReference>
<dbReference type="GO" id="GO:0003723">
    <property type="term" value="F:RNA binding"/>
    <property type="evidence" value="ECO:0007669"/>
    <property type="project" value="InterPro"/>
</dbReference>
<dbReference type="PROSITE" id="PS51375">
    <property type="entry name" value="PPR"/>
    <property type="match status" value="2"/>
</dbReference>
<gene>
    <name evidence="4" type="ORF">CDL15_Pgr025415</name>
</gene>
<comment type="caution">
    <text evidence="4">The sequence shown here is derived from an EMBL/GenBank/DDBJ whole genome shotgun (WGS) entry which is preliminary data.</text>
</comment>
<dbReference type="InterPro" id="IPR011990">
    <property type="entry name" value="TPR-like_helical_dom_sf"/>
</dbReference>
<dbReference type="Pfam" id="PF13041">
    <property type="entry name" value="PPR_2"/>
    <property type="match status" value="1"/>
</dbReference>
<name>A0A218W9U1_PUNGR</name>
<evidence type="ECO:0000256" key="3">
    <source>
        <dbReference type="PROSITE-ProRule" id="PRU00708"/>
    </source>
</evidence>
<evidence type="ECO:0000256" key="2">
    <source>
        <dbReference type="ARBA" id="ARBA00022737"/>
    </source>
</evidence>
<dbReference type="Gene3D" id="1.25.40.10">
    <property type="entry name" value="Tetratricopeptide repeat domain"/>
    <property type="match status" value="2"/>
</dbReference>
<evidence type="ECO:0000313" key="5">
    <source>
        <dbReference type="Proteomes" id="UP000197138"/>
    </source>
</evidence>
<dbReference type="AlphaFoldDB" id="A0A218W9U1"/>
<feature type="repeat" description="PPR" evidence="3">
    <location>
        <begin position="25"/>
        <end position="59"/>
    </location>
</feature>
<dbReference type="EMBL" id="MTKT01004939">
    <property type="protein sequence ID" value="OWM69228.1"/>
    <property type="molecule type" value="Genomic_DNA"/>
</dbReference>
<evidence type="ECO:0000313" key="4">
    <source>
        <dbReference type="EMBL" id="OWM69228.1"/>
    </source>
</evidence>
<accession>A0A218W9U1</accession>
<dbReference type="FunFam" id="1.25.40.10:FF:000333">
    <property type="entry name" value="Pentatricopeptide repeat-containing protein"/>
    <property type="match status" value="1"/>
</dbReference>
<proteinExistence type="inferred from homology"/>
<dbReference type="InterPro" id="IPR046960">
    <property type="entry name" value="PPR_At4g14850-like_plant"/>
</dbReference>
<dbReference type="NCBIfam" id="TIGR00756">
    <property type="entry name" value="PPR"/>
    <property type="match status" value="2"/>
</dbReference>
<evidence type="ECO:0008006" key="6">
    <source>
        <dbReference type="Google" id="ProtNLM"/>
    </source>
</evidence>
<dbReference type="PANTHER" id="PTHR47926:SF436">
    <property type="entry name" value="PENTATRICOPEPTIDE REPEAT-CONTAINING PROTEIN ELI1, CHLOROPLASTIC-LIKE ISOFORM X2"/>
    <property type="match status" value="1"/>
</dbReference>
<protein>
    <recommendedName>
        <fullName evidence="6">Pentatricopeptide repeat-containing protein</fullName>
    </recommendedName>
</protein>
<dbReference type="GO" id="GO:0009451">
    <property type="term" value="P:RNA modification"/>
    <property type="evidence" value="ECO:0007669"/>
    <property type="project" value="InterPro"/>
</dbReference>
<reference evidence="5" key="1">
    <citation type="journal article" date="2017" name="Plant J.">
        <title>The pomegranate (Punica granatum L.) genome and the genomics of punicalagin biosynthesis.</title>
        <authorList>
            <person name="Qin G."/>
            <person name="Xu C."/>
            <person name="Ming R."/>
            <person name="Tang H."/>
            <person name="Guyot R."/>
            <person name="Kramer E.M."/>
            <person name="Hu Y."/>
            <person name="Yi X."/>
            <person name="Qi Y."/>
            <person name="Xu X."/>
            <person name="Gao Z."/>
            <person name="Pan H."/>
            <person name="Jian J."/>
            <person name="Tian Y."/>
            <person name="Yue Z."/>
            <person name="Xu Y."/>
        </authorList>
    </citation>
    <scope>NUCLEOTIDE SEQUENCE [LARGE SCALE GENOMIC DNA]</scope>
    <source>
        <strain evidence="5">cv. Dabenzi</strain>
    </source>
</reference>
<dbReference type="InterPro" id="IPR002885">
    <property type="entry name" value="PPR_rpt"/>
</dbReference>
<keyword evidence="2" id="KW-0677">Repeat</keyword>
<evidence type="ECO:0000256" key="1">
    <source>
        <dbReference type="ARBA" id="ARBA00006643"/>
    </source>
</evidence>
<dbReference type="Proteomes" id="UP000197138">
    <property type="component" value="Unassembled WGS sequence"/>
</dbReference>
<sequence length="210" mass="23313">MASGYVRSGKLDEAKEFFERMPERDFVSWSSVISGYVQAGCFLEALDLFHEMLQSGAKPNQFTLVSALSACANLVALLDQGRWIHVFIGKNEIKMNEWLLASLIDMYAKCGEVEFASNVFSSARGLRGKVWPWNAMIGGFAMHGNHGNMVNEGRRYFRMMESAYGIKPEIEHYGCMVDLLGRAGLLDEAEDIISSLQITPDAAVWGALLG</sequence>
<comment type="similarity">
    <text evidence="1">Belongs to the PPR family. PCMP-H subfamily.</text>
</comment>
<feature type="repeat" description="PPR" evidence="3">
    <location>
        <begin position="1"/>
        <end position="24"/>
    </location>
</feature>